<reference evidence="2 3" key="1">
    <citation type="journal article" date="2013" name="PLoS ONE">
        <title>Genomic and secretomic analyses reveal unique features of the lignocellulolytic enzyme system of Penicillium decumbens.</title>
        <authorList>
            <person name="Liu G."/>
            <person name="Zhang L."/>
            <person name="Wei X."/>
            <person name="Zou G."/>
            <person name="Qin Y."/>
            <person name="Ma L."/>
            <person name="Li J."/>
            <person name="Zheng H."/>
            <person name="Wang S."/>
            <person name="Wang C."/>
            <person name="Xun L."/>
            <person name="Zhao G.-P."/>
            <person name="Zhou Z."/>
            <person name="Qu Y."/>
        </authorList>
    </citation>
    <scope>NUCLEOTIDE SEQUENCE [LARGE SCALE GENOMIC DNA]</scope>
    <source>
        <strain evidence="3">114-2 / CGMCC 5302</strain>
    </source>
</reference>
<dbReference type="PhylomeDB" id="S8AX17"/>
<organism evidence="2 3">
    <name type="scientific">Penicillium oxalicum (strain 114-2 / CGMCC 5302)</name>
    <name type="common">Penicillium decumbens</name>
    <dbReference type="NCBI Taxonomy" id="933388"/>
    <lineage>
        <taxon>Eukaryota</taxon>
        <taxon>Fungi</taxon>
        <taxon>Dikarya</taxon>
        <taxon>Ascomycota</taxon>
        <taxon>Pezizomycotina</taxon>
        <taxon>Eurotiomycetes</taxon>
        <taxon>Eurotiomycetidae</taxon>
        <taxon>Eurotiales</taxon>
        <taxon>Aspergillaceae</taxon>
        <taxon>Penicillium</taxon>
    </lineage>
</organism>
<protein>
    <recommendedName>
        <fullName evidence="4">F-box domain-containing protein</fullName>
    </recommendedName>
</protein>
<dbReference type="EMBL" id="KB644409">
    <property type="protein sequence ID" value="EPS26457.1"/>
    <property type="molecule type" value="Genomic_DNA"/>
</dbReference>
<feature type="compositionally biased region" description="Low complexity" evidence="1">
    <location>
        <begin position="186"/>
        <end position="200"/>
    </location>
</feature>
<evidence type="ECO:0000313" key="2">
    <source>
        <dbReference type="EMBL" id="EPS26457.1"/>
    </source>
</evidence>
<feature type="region of interest" description="Disordered" evidence="1">
    <location>
        <begin position="183"/>
        <end position="207"/>
    </location>
</feature>
<dbReference type="OrthoDB" id="2588098at2759"/>
<accession>S8AX17</accession>
<dbReference type="Proteomes" id="UP000019376">
    <property type="component" value="Unassembled WGS sequence"/>
</dbReference>
<evidence type="ECO:0000256" key="1">
    <source>
        <dbReference type="SAM" id="MobiDB-lite"/>
    </source>
</evidence>
<dbReference type="AlphaFoldDB" id="S8AX17"/>
<keyword evidence="3" id="KW-1185">Reference proteome</keyword>
<dbReference type="eggNOG" id="ENOG502S952">
    <property type="taxonomic scope" value="Eukaryota"/>
</dbReference>
<evidence type="ECO:0000313" key="3">
    <source>
        <dbReference type="Proteomes" id="UP000019376"/>
    </source>
</evidence>
<evidence type="ECO:0008006" key="4">
    <source>
        <dbReference type="Google" id="ProtNLM"/>
    </source>
</evidence>
<sequence>MPQQWQIIAPARQETTGTVGELMDALVSSSAAGLVALLAIPLSTYRQRLEGLLPGENAEDNEDEDFECAKRTRITDLSQNYSSKAARIEIHDFNVASLTAPKTLLHLPSLVHHQIFSLLEDVEDVLRFSLTNQYFWAVGLLHIDRHIMKSLAPWAGEQIVCVSEKSDPRDLPPGLLASVTCPETKSANSPFDSNSSSPWSKYKKSSGPALSQKLQKRFLEYESQHPMGFAHRAEVIMGLKPEILGFYPRDQKWTLRNLTTREYVRGEVIGLKEEFIHGPQIEILGFAEILITRICWSPEPEKVGLGSQINRGKWAGHRFDIVPLTWLEKDGCGKDWKDVSNEILREIDLILGGQLGDDWRDQMARSYRKYARQDPIDSLGVYQD</sequence>
<proteinExistence type="predicted"/>
<dbReference type="HOGENOM" id="CLU_044126_1_0_1"/>
<name>S8AX17_PENO1</name>
<gene>
    <name evidence="2" type="ORF">PDE_01394</name>
</gene>